<evidence type="ECO:0000259" key="1">
    <source>
        <dbReference type="PROSITE" id="PS50853"/>
    </source>
</evidence>
<dbReference type="Gene3D" id="2.40.10.480">
    <property type="match status" value="1"/>
</dbReference>
<gene>
    <name evidence="2" type="ORF">FHS09_003528</name>
</gene>
<dbReference type="SMART" id="SM00564">
    <property type="entry name" value="PQQ"/>
    <property type="match status" value="4"/>
</dbReference>
<dbReference type="InterPro" id="IPR003961">
    <property type="entry name" value="FN3_dom"/>
</dbReference>
<accession>A0A7W4WED5</accession>
<dbReference type="InterPro" id="IPR002372">
    <property type="entry name" value="PQQ_rpt_dom"/>
</dbReference>
<feature type="non-terminal residue" evidence="2">
    <location>
        <position position="814"/>
    </location>
</feature>
<dbReference type="Gene3D" id="2.60.40.10">
    <property type="entry name" value="Immunoglobulins"/>
    <property type="match status" value="3"/>
</dbReference>
<feature type="domain" description="Fibronectin type-III" evidence="1">
    <location>
        <begin position="376"/>
        <end position="476"/>
    </location>
</feature>
<dbReference type="SUPFAM" id="SSF49265">
    <property type="entry name" value="Fibronectin type III"/>
    <property type="match status" value="1"/>
</dbReference>
<dbReference type="RefSeq" id="WP_183462189.1">
    <property type="nucleotide sequence ID" value="NZ_JACHWZ010000019.1"/>
</dbReference>
<keyword evidence="3" id="KW-1185">Reference proteome</keyword>
<comment type="caution">
    <text evidence="2">The sequence shown here is derived from an EMBL/GenBank/DDBJ whole genome shotgun (WGS) entry which is preliminary data.</text>
</comment>
<evidence type="ECO:0000313" key="3">
    <source>
        <dbReference type="Proteomes" id="UP000535937"/>
    </source>
</evidence>
<sequence length="814" mass="88132">MVQERKNRGSWCFNKKGRIHGHCYARKSTGRSYTATNRASDASYSYRVFACNDLECSDPLSASEVLTVNVQTPPTPDFSWSEPGAGSELRFGENKTLRIEIKNDSPGITPSSVKFYRQFKKDPEDENSALVTEPLDQPVNYEDDCNCYNANWTAAPEGEVTLIAKVGNKWGKRASKSIPVKVQKNQLPVVSLPALPQTIDQYETLDLEATAVDPDGSIQWVKIVVDTEVANFTAPPYQYSWTAENAGSHIIYAEAMDNEGSVSRSADQSVTVKALQPPSSPTQLKIDDQLAPIPDNITGFYTVSWNPVAGADDYQLQQLQEGVDTQFKDIATPDGVTSAYLPNQSQGHYRYRVAACNAAGCGDFSGEIALSVVLSAPQAPNGLSAAPARAGYDFTGTHTLSWKSVTSEPKPKYYQLEEKTGGVDSPAEWQALTNSLATELTLEDKAPDTYSYRVRACNAFDCSAEGEILTLAVQPPNLLTADPVAEDPNCNGHCLKIQGTGIDPDSTFTLTDLKTGDQEALSAVSIKWQPPIREGTEELDPAAYAWLPLSAAMRSALNNEEGVHVSVENTNGERAGIDAYGNETVERLSQIDSAPAVAADGTIYVGSGNNVYALSPDDGTIVSGWPYATGDLVKATPVVDSVNGNIYVGSLDDNLYALNTLGLEQWRLNTGGDLVASAVLDENRILYQGSMDGALYAVQVQNGAIQWTYPAGAGIAETPVLAGNGTLYFTTVDSSQVYALGRGVLGADQLAWESSDNSLLKNKLEELNWQPGEQHLPEYQTAARLYRLLLQPPLNLSRDVLTFWTYALVNRASV</sequence>
<dbReference type="PANTHER" id="PTHR44394:SF1">
    <property type="entry name" value="BETA-ALANINE-ACTIVATING ENZYME"/>
    <property type="match status" value="1"/>
</dbReference>
<dbReference type="EMBL" id="JACHWZ010000019">
    <property type="protein sequence ID" value="MBB3062679.1"/>
    <property type="molecule type" value="Genomic_DNA"/>
</dbReference>
<dbReference type="Pfam" id="PF13360">
    <property type="entry name" value="PQQ_2"/>
    <property type="match status" value="1"/>
</dbReference>
<protein>
    <recommendedName>
        <fullName evidence="1">Fibronectin type-III domain-containing protein</fullName>
    </recommendedName>
</protein>
<dbReference type="CDD" id="cd00063">
    <property type="entry name" value="FN3"/>
    <property type="match status" value="1"/>
</dbReference>
<dbReference type="InterPro" id="IPR036116">
    <property type="entry name" value="FN3_sf"/>
</dbReference>
<reference evidence="2 3" key="1">
    <citation type="submission" date="2020-08" db="EMBL/GenBank/DDBJ databases">
        <title>Genomic Encyclopedia of Type Strains, Phase III (KMG-III): the genomes of soil and plant-associated and newly described type strains.</title>
        <authorList>
            <person name="Whitman W."/>
        </authorList>
    </citation>
    <scope>NUCLEOTIDE SEQUENCE [LARGE SCALE GENOMIC DNA]</scope>
    <source>
        <strain evidence="2 3">CECT 8799</strain>
    </source>
</reference>
<dbReference type="Gene3D" id="2.40.128.630">
    <property type="match status" value="1"/>
</dbReference>
<dbReference type="PANTHER" id="PTHR44394">
    <property type="entry name" value="BETA-ALANINE-ACTIVATING ENZYME"/>
    <property type="match status" value="1"/>
</dbReference>
<dbReference type="InterPro" id="IPR018391">
    <property type="entry name" value="PQQ_b-propeller_rpt"/>
</dbReference>
<proteinExistence type="predicted"/>
<organism evidence="2 3">
    <name type="scientific">Microbulbifer rhizosphaerae</name>
    <dbReference type="NCBI Taxonomy" id="1562603"/>
    <lineage>
        <taxon>Bacteria</taxon>
        <taxon>Pseudomonadati</taxon>
        <taxon>Pseudomonadota</taxon>
        <taxon>Gammaproteobacteria</taxon>
        <taxon>Cellvibrionales</taxon>
        <taxon>Microbulbiferaceae</taxon>
        <taxon>Microbulbifer</taxon>
    </lineage>
</organism>
<dbReference type="AlphaFoldDB" id="A0A7W4WED5"/>
<dbReference type="Proteomes" id="UP000535937">
    <property type="component" value="Unassembled WGS sequence"/>
</dbReference>
<dbReference type="SUPFAM" id="SSF50998">
    <property type="entry name" value="Quinoprotein alcohol dehydrogenase-like"/>
    <property type="match status" value="1"/>
</dbReference>
<name>A0A7W4WED5_9GAMM</name>
<dbReference type="PROSITE" id="PS50853">
    <property type="entry name" value="FN3"/>
    <property type="match status" value="1"/>
</dbReference>
<dbReference type="InterPro" id="IPR011047">
    <property type="entry name" value="Quinoprotein_ADH-like_sf"/>
</dbReference>
<dbReference type="GO" id="GO:0043041">
    <property type="term" value="P:amino acid activation for nonribosomal peptide biosynthetic process"/>
    <property type="evidence" value="ECO:0007669"/>
    <property type="project" value="TreeGrafter"/>
</dbReference>
<evidence type="ECO:0000313" key="2">
    <source>
        <dbReference type="EMBL" id="MBB3062679.1"/>
    </source>
</evidence>
<dbReference type="Pfam" id="PF17957">
    <property type="entry name" value="Big_7"/>
    <property type="match status" value="1"/>
</dbReference>
<dbReference type="InterPro" id="IPR052091">
    <property type="entry name" value="Beta-ala_Activ/Resist"/>
</dbReference>
<dbReference type="InterPro" id="IPR013783">
    <property type="entry name" value="Ig-like_fold"/>
</dbReference>